<sequence length="2562" mass="303539">MNEDLKLGSVIWPNFSSPFNISCYGLNYECNILALGSSEGSIVLFRVEKNEKYKNDNNNGVDIASNESVNKISSNSFEKMNSNKCDYNMERDGVKREKEYKEFRIKKNEINENQKINSDSNCEEIKKSSNSNSFNNFNKRIENDENDKSYTYYKEENKRINNRIKLIPYNILLNNKNNGCNNSVTQLCFGLSCSYLIQCISKEILISLYVDNTIALWSLDEGRCFKILKNYNFYIYNMKVLQDRRFILLSGYKDLLVIDLWANKDKEIVARLSIENKECNEEASKSNELSDVEDSNDTHYDIANSDVNCKMFSSSSDSLESNNFLRNNCKENNERYSEVINGVYEEKSVKYASPSLVNNKNERDRYSKHNYYYNSQFLNYKLYSAKKKPKNNNKNSNLKICCISAGLVPYLKKENQRSLIQCMKLLKRKFFNIYEKRERNNLNCGNVEGNDNNNNNIQEEELDEEYIKLREKETYKNLNDLFYCPILISAWLNNGDIICWDLTDLLNFYKNKTRFVIRTDKTEIEMYNEIIEDIAENCIYDELIKNKINIPNDINLKSQDKHLKNTDIYEKIDGVYHVNPIFISNLPSSKSDLEISGNCNSSQIGIIDNYIIILQKNRLIIYERKNANSPFVPLMDLFCPDFDQSCKRRTQNGHWVGMQVLRKPIWRFSSGAPQSNSSKIRSFNVMQNMSKNICGCIIAWTTEGNFYCYTLPLKFSSMFLSFQSNIKSFFLMKVEKNLLGSFKSPGPILFYRNKYRTSKKDADTYENNFSNSSCMFSQIRQNNNNEHTNTAHLNNDYNNNEEKTSNKYSRIYNAHTSSYSYSNINKNSLNENSNLCEIEKNTCSIESTKLENSNSYNEDTNISKLKNNSNYRKNVKSKNKSSIWRDDVFFLFVNKSKLNRIIVYEYLFGIWYKTNKIDSIWLLGNKQKNNVLENNERGYKYDVIKRQIETAKDYNINIEKRDIEEINNNDIYNRKENVEYNENKNKEIITYAFCENNLNLYVIISYRESRVVCVLINCYKYVENKKIIYDLYIPDILYKKKKFITALHVENNYIIGGTNSGDILIWNVFNFSLVKFIKNCHFSYICSIYKVITDNFLKKNNVNILPEKEETSFVLTCDASNYMILINLSKIDYNNDHNNFFCKNDECNVILSSEDNMDSVSFLKKEKERLKKKLMKRKRSKSFELNICNKADRVYFRRTSNNQINYKNKKKRKSNAQINYVNSGFKRPSWINPENKYKLINILNFKNALKNYQIKNNNSYIYNMSLLKAKKYIINLRKKTWEKRYEMERKLKIMTHVCFHCCFKKLEKKNEINFKLINNVYINNYSSLLYISLVNNYVYIYNYKNGNFLRYLYDSQYSQISNIPFEHVYTRLGINISSIQLLNKIKIKKNETSHLQGFNTESEIIFDDVSDKASSCSSSLITSSHSLESLHHFLSSDGMEINRDNYTNTNDSCLSDKDGIYNKWVQFEKNKLNKIEAKEIKNKKMCYNNLNNIIRGKKKKKSYLLVKSQIPIISHILFRDNHLSKKALPLGRLLYHYFLPEKCTKLCKELFFFLIDFPSLPFSMCIQGKESTYSIIIPKYTQLFHFSKMYPLKLRQGKFRKKRNTENSEERENEDIINYRTNKKEMYKFLSAEKRKQKKKKKFFYDSLNIDYNDIYNKQFKNKYILNDSLRKKYIYFGLKLGTKQNENKHKVSALMHKWKYFYDDREENWNDENNRDILKKYKINKDSNLYPIKVNDKWGLPNSSNSLYKEIEINCEKKTDKNYNRKNNNLYILQYNCSNNRNIERNKNVDIHKHRQWMRDYIDDEIGGWYSCDSSSSKSSIYLYIPQNKNNKYIGKKVRSSIKRVSDIDKRINISNKCSEIKGSKYNEEEDNEKKLMSPINIFSKRENNKIKKKKNRDISYFFNDNSVEICCESLYVNTLYFCFILRFISFWFKMCRDKYNDNILINLKKYIIYNLPNNNKINLFLLSYISMYPYDKTIRIQLQKFMFILIQNMKNECLDKYSKLATEILRINNKKKRIIKKNNESISLYDTTGTYIIQIIIPRIGSHYLYPYVYADEICLTLLLLLLVVKSIYLRNSKIFYSNANMATLIIHHICYYIFVDTQDLIENTYNKFNKFKLFHFIHLLSLSFSITWDFVLLIQKGIFTNNMKNVTYTNFSINIKDDDFICNEQIINENFYKNLKNYYILVNTLGNESLHHSSSEINLKNCMEDYIMKSDNDNNNNMNEQNYEKQNLELSSYENAISEENSELKTVVCKTSGSGEDGEIIVNNMENEGNNDNINKFKFMEDQKKKIYAELCNINKIFSNKKCPFNENNYISICHFILNIFELYTLSLNNISFLKILINIGRIEPFLFLKTLQYISNNLQKRVLYINKILFLLIILIKNYKWIFNYYMNIIIDILLISLDPSNNVRMLCLKLSTSLIYTLVKNFSICAFNKFTQRLAVANNSNKCIYLYDLKNAKKLKIFQGHTKSVNCINFNSTGTCLASYSKLDFSFKIWNCSNAGLFSGFLKVQSKCSRDIQLSKIKLSYLFLSDNFINITYKKKNEWVLRREDNATYLIYT</sequence>
<feature type="transmembrane region" description="Helical" evidence="2">
    <location>
        <begin position="2370"/>
        <end position="2387"/>
    </location>
</feature>
<dbReference type="Proteomes" id="UP000516480">
    <property type="component" value="Chromosome 12"/>
</dbReference>
<evidence type="ECO:0000313" key="6">
    <source>
        <dbReference type="EMBL" id="SCO61552.1"/>
    </source>
</evidence>
<evidence type="ECO:0000313" key="12">
    <source>
        <dbReference type="Proteomes" id="UP000516480"/>
    </source>
</evidence>
<accession>A0A113S747</accession>
<evidence type="ECO:0000313" key="7">
    <source>
        <dbReference type="EMBL" id="SCO63490.1"/>
    </source>
</evidence>
<evidence type="ECO:0000313" key="4">
    <source>
        <dbReference type="EMBL" id="SCM24454.1"/>
    </source>
</evidence>
<dbReference type="PANTHER" id="PTHR44099">
    <property type="entry name" value="RABCONNECTIN-3B, ISOFORM A"/>
    <property type="match status" value="1"/>
</dbReference>
<dbReference type="SMART" id="SM00320">
    <property type="entry name" value="WD40"/>
    <property type="match status" value="4"/>
</dbReference>
<dbReference type="Proteomes" id="UP000219860">
    <property type="component" value="Chromosome 12"/>
</dbReference>
<evidence type="ECO:0000313" key="11">
    <source>
        <dbReference type="Proteomes" id="UP000220214"/>
    </source>
</evidence>
<feature type="coiled-coil region" evidence="1">
    <location>
        <begin position="2223"/>
        <end position="2250"/>
    </location>
</feature>
<feature type="transmembrane region" description="Helical" evidence="2">
    <location>
        <begin position="2053"/>
        <end position="2075"/>
    </location>
</feature>
<dbReference type="Proteomes" id="UP000220214">
    <property type="component" value="Chromosome 12"/>
</dbReference>
<dbReference type="PANTHER" id="PTHR44099:SF4">
    <property type="entry name" value="RABCONNECTIN-3B, ISOFORM A"/>
    <property type="match status" value="1"/>
</dbReference>
<evidence type="ECO:0000313" key="5">
    <source>
        <dbReference type="EMBL" id="SCN27068.1"/>
    </source>
</evidence>
<dbReference type="InterPro" id="IPR015943">
    <property type="entry name" value="WD40/YVTN_repeat-like_dom_sf"/>
</dbReference>
<evidence type="ECO:0000313" key="3">
    <source>
        <dbReference type="EMBL" id="CXI72800.1"/>
    </source>
</evidence>
<dbReference type="EMBL" id="LT608148">
    <property type="protein sequence ID" value="SCM24454.1"/>
    <property type="molecule type" value="Genomic_DNA"/>
</dbReference>
<gene>
    <name evidence="3" type="ORF">PBK173_000315600</name>
    <name evidence="5" type="ORF">PBNK65E_000306300</name>
    <name evidence="4" type="ORF">PBNK65NY_000305700</name>
    <name evidence="7" type="ORF">PBSP11A_000305800</name>
    <name evidence="6" type="ORF">PBSP11RLL_000306200</name>
</gene>
<dbReference type="Pfam" id="PF00400">
    <property type="entry name" value="WD40"/>
    <property type="match status" value="1"/>
</dbReference>
<feature type="transmembrane region" description="Helical" evidence="2">
    <location>
        <begin position="2121"/>
        <end position="2141"/>
    </location>
</feature>
<keyword evidence="2" id="KW-0472">Membrane</keyword>
<dbReference type="OMA" id="CIHGKES"/>
<evidence type="ECO:0000256" key="2">
    <source>
        <dbReference type="SAM" id="Phobius"/>
    </source>
</evidence>
<dbReference type="EMBL" id="LT614638">
    <property type="protein sequence ID" value="SCN27068.1"/>
    <property type="molecule type" value="Genomic_DNA"/>
</dbReference>
<protein>
    <submittedName>
        <fullName evidence="3">WD repeat-containing protein, putative</fullName>
    </submittedName>
</protein>
<dbReference type="InterPro" id="IPR049916">
    <property type="entry name" value="WDR72-like"/>
</dbReference>
<keyword evidence="2" id="KW-1133">Transmembrane helix</keyword>
<dbReference type="InterPro" id="IPR001680">
    <property type="entry name" value="WD40_rpt"/>
</dbReference>
<dbReference type="EMBL" id="LT160032">
    <property type="protein sequence ID" value="CXI72800.1"/>
    <property type="molecule type" value="Genomic_DNA"/>
</dbReference>
<dbReference type="Proteomes" id="UP000219974">
    <property type="component" value="Chromosome 12"/>
</dbReference>
<proteinExistence type="predicted"/>
<feature type="transmembrane region" description="Helical" evidence="2">
    <location>
        <begin position="2082"/>
        <end position="2101"/>
    </location>
</feature>
<evidence type="ECO:0000313" key="8">
    <source>
        <dbReference type="Proteomes" id="UP000069549"/>
    </source>
</evidence>
<reference evidence="3 8" key="1">
    <citation type="submission" date="2016-02" db="EMBL/GenBank/DDBJ databases">
        <authorList>
            <consortium name="Pathogen Informatics"/>
        </authorList>
    </citation>
    <scope>NUCLEOTIDE SEQUENCE [LARGE SCALE GENOMIC DNA]</scope>
    <source>
        <strain evidence="3 8">K173</strain>
        <strain evidence="4 12">NK65 ny</strain>
        <strain evidence="5 11">NK65e</strain>
        <strain evidence="7 9">SP11 Antwerpcl1</strain>
        <strain evidence="6 10">SP11 RLL</strain>
    </source>
</reference>
<organism evidence="3 8">
    <name type="scientific">Plasmodium berghei</name>
    <dbReference type="NCBI Taxonomy" id="5821"/>
    <lineage>
        <taxon>Eukaryota</taxon>
        <taxon>Sar</taxon>
        <taxon>Alveolata</taxon>
        <taxon>Apicomplexa</taxon>
        <taxon>Aconoidasida</taxon>
        <taxon>Haemosporida</taxon>
        <taxon>Plasmodiidae</taxon>
        <taxon>Plasmodium</taxon>
        <taxon>Plasmodium (Vinckeia)</taxon>
    </lineage>
</organism>
<keyword evidence="1" id="KW-0175">Coiled coil</keyword>
<keyword evidence="2" id="KW-0812">Transmembrane</keyword>
<dbReference type="GO" id="GO:0005737">
    <property type="term" value="C:cytoplasm"/>
    <property type="evidence" value="ECO:0007669"/>
    <property type="project" value="TreeGrafter"/>
</dbReference>
<dbReference type="VEuPathDB" id="PlasmoDB:PBANKA_1202500"/>
<dbReference type="OrthoDB" id="338622at2759"/>
<name>A0A113S747_PLABE</name>
<dbReference type="Proteomes" id="UP000069549">
    <property type="component" value="Chromosome 12"/>
</dbReference>
<evidence type="ECO:0000256" key="1">
    <source>
        <dbReference type="SAM" id="Coils"/>
    </source>
</evidence>
<evidence type="ECO:0000313" key="10">
    <source>
        <dbReference type="Proteomes" id="UP000219974"/>
    </source>
</evidence>
<dbReference type="SUPFAM" id="SSF50978">
    <property type="entry name" value="WD40 repeat-like"/>
    <property type="match status" value="2"/>
</dbReference>
<evidence type="ECO:0000313" key="9">
    <source>
        <dbReference type="Proteomes" id="UP000219860"/>
    </source>
</evidence>
<dbReference type="Gene3D" id="2.130.10.10">
    <property type="entry name" value="YVTN repeat-like/Quinoprotein amine dehydrogenase"/>
    <property type="match status" value="2"/>
</dbReference>
<dbReference type="EMBL" id="LT608276">
    <property type="protein sequence ID" value="SCO61552.1"/>
    <property type="molecule type" value="Genomic_DNA"/>
</dbReference>
<dbReference type="EMBL" id="LT608260">
    <property type="protein sequence ID" value="SCO63490.1"/>
    <property type="molecule type" value="Genomic_DNA"/>
</dbReference>
<dbReference type="InterPro" id="IPR036322">
    <property type="entry name" value="WD40_repeat_dom_sf"/>
</dbReference>